<dbReference type="PANTHER" id="PTHR11271:SF48">
    <property type="entry name" value="AMIDOHYDROLASE-RELATED DOMAIN-CONTAINING PROTEIN"/>
    <property type="match status" value="1"/>
</dbReference>
<dbReference type="PANTHER" id="PTHR11271">
    <property type="entry name" value="GUANINE DEAMINASE"/>
    <property type="match status" value="1"/>
</dbReference>
<dbReference type="Gene3D" id="2.30.40.10">
    <property type="entry name" value="Urease, subunit C, domain 1"/>
    <property type="match status" value="1"/>
</dbReference>
<evidence type="ECO:0000256" key="3">
    <source>
        <dbReference type="ARBA" id="ARBA00022801"/>
    </source>
</evidence>
<feature type="domain" description="Amidohydrolase-related" evidence="5">
    <location>
        <begin position="49"/>
        <end position="431"/>
    </location>
</feature>
<dbReference type="InterPro" id="IPR010252">
    <property type="entry name" value="HutF"/>
</dbReference>
<dbReference type="EMBL" id="LICA01000097">
    <property type="protein sequence ID" value="KRO95268.1"/>
    <property type="molecule type" value="Genomic_DNA"/>
</dbReference>
<dbReference type="Pfam" id="PF01979">
    <property type="entry name" value="Amidohydro_1"/>
    <property type="match status" value="1"/>
</dbReference>
<dbReference type="NCBIfam" id="TIGR02022">
    <property type="entry name" value="hutF"/>
    <property type="match status" value="1"/>
</dbReference>
<evidence type="ECO:0000313" key="8">
    <source>
        <dbReference type="Proteomes" id="UP000051213"/>
    </source>
</evidence>
<name>A0A0R2U7R2_9GAMM</name>
<feature type="domain" description="Formimidoylglutamate deiminase N-terminal" evidence="6">
    <location>
        <begin position="9"/>
        <end position="46"/>
    </location>
</feature>
<dbReference type="InterPro" id="IPR055156">
    <property type="entry name" value="HutF-like_N"/>
</dbReference>
<dbReference type="Proteomes" id="UP000051213">
    <property type="component" value="Unassembled WGS sequence"/>
</dbReference>
<dbReference type="InterPro" id="IPR006680">
    <property type="entry name" value="Amidohydro-rel"/>
</dbReference>
<organism evidence="7 8">
    <name type="scientific">SAR92 bacterium BACL26 MAG-121220-bin70</name>
    <dbReference type="NCBI Taxonomy" id="1655626"/>
    <lineage>
        <taxon>Bacteria</taxon>
        <taxon>Pseudomonadati</taxon>
        <taxon>Pseudomonadota</taxon>
        <taxon>Gammaproteobacteria</taxon>
        <taxon>Cellvibrionales</taxon>
        <taxon>Porticoccaceae</taxon>
        <taxon>SAR92 clade</taxon>
    </lineage>
</organism>
<protein>
    <submittedName>
        <fullName evidence="7">Uncharacterized protein</fullName>
    </submittedName>
</protein>
<dbReference type="Gene3D" id="3.20.20.140">
    <property type="entry name" value="Metal-dependent hydrolases"/>
    <property type="match status" value="1"/>
</dbReference>
<comment type="cofactor">
    <cofactor evidence="1">
        <name>Zn(2+)</name>
        <dbReference type="ChEBI" id="CHEBI:29105"/>
    </cofactor>
</comment>
<dbReference type="NCBIfam" id="NF006681">
    <property type="entry name" value="PRK09229.1-2"/>
    <property type="match status" value="1"/>
</dbReference>
<dbReference type="InterPro" id="IPR051607">
    <property type="entry name" value="Metallo-dep_hydrolases"/>
</dbReference>
<evidence type="ECO:0000256" key="1">
    <source>
        <dbReference type="ARBA" id="ARBA00001947"/>
    </source>
</evidence>
<keyword evidence="2" id="KW-0479">Metal-binding</keyword>
<dbReference type="NCBIfam" id="NF006684">
    <property type="entry name" value="PRK09229.1-5"/>
    <property type="match status" value="1"/>
</dbReference>
<sequence length="463" mass="50986">MPQQNYLIKKALLSDGWAENVRLSVSDDGFISGLSKNANAEPGDQRLGIVIPGLVNCHSHAFQRAMAGLTEYQVSSADTFWSWRKTMYRFANLVSPEALQDIASYLYVEMIKQGYTSVAEFHYLHHQTNGTAYSSVSQLSQSIINAANIAGINLTLLPVLYMNSGFGDLALLDDQKRFGNSVESYLALHDEATRYCSEQNQHSVGMALHSLRAVPAKPMSEVISHFNRMGNQGPIHIHIAEQTQEVEQSIKALGKRPVEWLLDNHPIDKQWCLIHATHMTSEETAGVAKSGATVGICPTTEANLGDGLFPLREYLDHGGHIAIGSDGNTCTNPLEELRWLEYGQRLLSRTRNIAANDRERHTGSSLLGQCLTGGARSIGKNTGTLKVGYRADLLVLDEHSADLSGIAKEFVVDTLVFGSSHSLIKSVMINGAWQITDFHHANELQIKEKFISATRELRSQDAS</sequence>
<proteinExistence type="predicted"/>
<evidence type="ECO:0000259" key="5">
    <source>
        <dbReference type="Pfam" id="PF01979"/>
    </source>
</evidence>
<keyword evidence="3" id="KW-0378">Hydrolase</keyword>
<dbReference type="AlphaFoldDB" id="A0A0R2U7R2"/>
<keyword evidence="4" id="KW-0862">Zinc</keyword>
<accession>A0A0R2U7R2</accession>
<dbReference type="GO" id="GO:0046872">
    <property type="term" value="F:metal ion binding"/>
    <property type="evidence" value="ECO:0007669"/>
    <property type="project" value="UniProtKB-KW"/>
</dbReference>
<evidence type="ECO:0000256" key="2">
    <source>
        <dbReference type="ARBA" id="ARBA00022723"/>
    </source>
</evidence>
<dbReference type="SUPFAM" id="SSF51556">
    <property type="entry name" value="Metallo-dependent hydrolases"/>
    <property type="match status" value="1"/>
</dbReference>
<evidence type="ECO:0000256" key="4">
    <source>
        <dbReference type="ARBA" id="ARBA00022833"/>
    </source>
</evidence>
<evidence type="ECO:0000259" key="6">
    <source>
        <dbReference type="Pfam" id="PF22429"/>
    </source>
</evidence>
<gene>
    <name evidence="7" type="ORF">ABS24_09400</name>
</gene>
<dbReference type="Pfam" id="PF22429">
    <property type="entry name" value="HutF_N"/>
    <property type="match status" value="1"/>
</dbReference>
<comment type="caution">
    <text evidence="7">The sequence shown here is derived from an EMBL/GenBank/DDBJ whole genome shotgun (WGS) entry which is preliminary data.</text>
</comment>
<dbReference type="GO" id="GO:0005829">
    <property type="term" value="C:cytosol"/>
    <property type="evidence" value="ECO:0007669"/>
    <property type="project" value="TreeGrafter"/>
</dbReference>
<reference evidence="7 8" key="1">
    <citation type="submission" date="2015-10" db="EMBL/GenBank/DDBJ databases">
        <title>Metagenome-Assembled Genomes uncover a global brackish microbiome.</title>
        <authorList>
            <person name="Hugerth L.W."/>
            <person name="Larsson J."/>
            <person name="Alneberg J."/>
            <person name="Lindh M.V."/>
            <person name="Legrand C."/>
            <person name="Pinhassi J."/>
            <person name="Andersson A.F."/>
        </authorList>
    </citation>
    <scope>NUCLEOTIDE SEQUENCE [LARGE SCALE GENOMIC DNA]</scope>
    <source>
        <strain evidence="7">BACL26 MAG-121220-bin70</strain>
    </source>
</reference>
<dbReference type="GO" id="GO:0019239">
    <property type="term" value="F:deaminase activity"/>
    <property type="evidence" value="ECO:0007669"/>
    <property type="project" value="TreeGrafter"/>
</dbReference>
<dbReference type="SUPFAM" id="SSF51338">
    <property type="entry name" value="Composite domain of metallo-dependent hydrolases"/>
    <property type="match status" value="1"/>
</dbReference>
<evidence type="ECO:0000313" key="7">
    <source>
        <dbReference type="EMBL" id="KRO95268.1"/>
    </source>
</evidence>
<dbReference type="InterPro" id="IPR032466">
    <property type="entry name" value="Metal_Hydrolase"/>
</dbReference>
<dbReference type="InterPro" id="IPR011059">
    <property type="entry name" value="Metal-dep_hydrolase_composite"/>
</dbReference>